<reference evidence="2 3" key="1">
    <citation type="submission" date="2024-01" db="EMBL/GenBank/DDBJ databases">
        <title>A telomere-to-telomere, gap-free genome of sweet tea (Lithocarpus litseifolius).</title>
        <authorList>
            <person name="Zhou J."/>
        </authorList>
    </citation>
    <scope>NUCLEOTIDE SEQUENCE [LARGE SCALE GENOMIC DNA]</scope>
    <source>
        <strain evidence="2">Zhou-2022a</strain>
        <tissue evidence="2">Leaf</tissue>
    </source>
</reference>
<name>A0AAW2E2Q8_9ROSI</name>
<comment type="caution">
    <text evidence="2">The sequence shown here is derived from an EMBL/GenBank/DDBJ whole genome shotgun (WGS) entry which is preliminary data.</text>
</comment>
<feature type="region of interest" description="Disordered" evidence="1">
    <location>
        <begin position="1"/>
        <end position="80"/>
    </location>
</feature>
<dbReference type="AlphaFoldDB" id="A0AAW2E2Q8"/>
<protein>
    <submittedName>
        <fullName evidence="2">Uncharacterized protein</fullName>
    </submittedName>
</protein>
<dbReference type="Proteomes" id="UP001459277">
    <property type="component" value="Unassembled WGS sequence"/>
</dbReference>
<feature type="compositionally biased region" description="Pro residues" evidence="1">
    <location>
        <begin position="14"/>
        <end position="34"/>
    </location>
</feature>
<sequence>MVREHSLDVAGILDPPPTSQTQTPPTPHAVPSPTNPSHKSQGGRKHQRGNTRSSSSTVPSTDVKGSPVEEEAVPSGEVDVPAYIRAFMVDKEPLPTNERARP</sequence>
<dbReference type="EMBL" id="JAZDWU010000001">
    <property type="protein sequence ID" value="KAL0015421.1"/>
    <property type="molecule type" value="Genomic_DNA"/>
</dbReference>
<evidence type="ECO:0000313" key="3">
    <source>
        <dbReference type="Proteomes" id="UP001459277"/>
    </source>
</evidence>
<accession>A0AAW2E2Q8</accession>
<keyword evidence="3" id="KW-1185">Reference proteome</keyword>
<feature type="compositionally biased region" description="Polar residues" evidence="1">
    <location>
        <begin position="50"/>
        <end position="60"/>
    </location>
</feature>
<organism evidence="2 3">
    <name type="scientific">Lithocarpus litseifolius</name>
    <dbReference type="NCBI Taxonomy" id="425828"/>
    <lineage>
        <taxon>Eukaryota</taxon>
        <taxon>Viridiplantae</taxon>
        <taxon>Streptophyta</taxon>
        <taxon>Embryophyta</taxon>
        <taxon>Tracheophyta</taxon>
        <taxon>Spermatophyta</taxon>
        <taxon>Magnoliopsida</taxon>
        <taxon>eudicotyledons</taxon>
        <taxon>Gunneridae</taxon>
        <taxon>Pentapetalae</taxon>
        <taxon>rosids</taxon>
        <taxon>fabids</taxon>
        <taxon>Fagales</taxon>
        <taxon>Fagaceae</taxon>
        <taxon>Lithocarpus</taxon>
    </lineage>
</organism>
<proteinExistence type="predicted"/>
<evidence type="ECO:0000256" key="1">
    <source>
        <dbReference type="SAM" id="MobiDB-lite"/>
    </source>
</evidence>
<gene>
    <name evidence="2" type="ORF">SO802_002490</name>
</gene>
<evidence type="ECO:0000313" key="2">
    <source>
        <dbReference type="EMBL" id="KAL0015421.1"/>
    </source>
</evidence>